<comment type="caution">
    <text evidence="3">The sequence shown here is derived from an EMBL/GenBank/DDBJ whole genome shotgun (WGS) entry which is preliminary data.</text>
</comment>
<evidence type="ECO:0000313" key="3">
    <source>
        <dbReference type="EMBL" id="KAJ4371364.1"/>
    </source>
</evidence>
<gene>
    <name evidence="3" type="ORF">N0V83_004581</name>
</gene>
<keyword evidence="4" id="KW-1185">Reference proteome</keyword>
<feature type="transmembrane region" description="Helical" evidence="2">
    <location>
        <begin position="236"/>
        <end position="255"/>
    </location>
</feature>
<dbReference type="Proteomes" id="UP001140560">
    <property type="component" value="Unassembled WGS sequence"/>
</dbReference>
<evidence type="ECO:0000256" key="2">
    <source>
        <dbReference type="SAM" id="Phobius"/>
    </source>
</evidence>
<evidence type="ECO:0000256" key="1">
    <source>
        <dbReference type="SAM" id="MobiDB-lite"/>
    </source>
</evidence>
<keyword evidence="2" id="KW-0472">Membrane</keyword>
<keyword evidence="2" id="KW-0812">Transmembrane</keyword>
<protein>
    <submittedName>
        <fullName evidence="3">Uncharacterized protein</fullName>
    </submittedName>
</protein>
<dbReference type="OrthoDB" id="190201at2759"/>
<dbReference type="EMBL" id="JAPEUY010000007">
    <property type="protein sequence ID" value="KAJ4371364.1"/>
    <property type="molecule type" value="Genomic_DNA"/>
</dbReference>
<proteinExistence type="predicted"/>
<feature type="region of interest" description="Disordered" evidence="1">
    <location>
        <begin position="49"/>
        <end position="89"/>
    </location>
</feature>
<name>A0A9W8Y9E4_9PLEO</name>
<organism evidence="3 4">
    <name type="scientific">Neocucurbitaria cava</name>
    <dbReference type="NCBI Taxonomy" id="798079"/>
    <lineage>
        <taxon>Eukaryota</taxon>
        <taxon>Fungi</taxon>
        <taxon>Dikarya</taxon>
        <taxon>Ascomycota</taxon>
        <taxon>Pezizomycotina</taxon>
        <taxon>Dothideomycetes</taxon>
        <taxon>Pleosporomycetidae</taxon>
        <taxon>Pleosporales</taxon>
        <taxon>Pleosporineae</taxon>
        <taxon>Cucurbitariaceae</taxon>
        <taxon>Neocucurbitaria</taxon>
    </lineage>
</organism>
<sequence>MLRLERTEVSEADLDFMPTIDERRNIRPSMLYHVLPTILSNRLPTIPSLRRSLSGRHHGKSKSLTEIPAPGTPPPHYTSRPGSGYATPNLTCGETEYDFSDDASERPSSSLSAAPPLFAAYETKTGINWKFASSGISLVTQAYRESSSPTRETDDTSTSLTRQLYIHGMTYLLRGLPTDLTPEETLSLQAAVPQSIANAQTESHNHALVPVSQRTSVSQEARPQEPTILHRITATFVFQTFVLLQFLLPYIRLFLSHTYQFERKHQITKRLVNSSVTTVDELGRRSLRLSQTICQMNDGKVGQAINEMTIWWVRSVTGGVQQGLEEGLSVMGARSEGSRGRVTVEKM</sequence>
<keyword evidence="2" id="KW-1133">Transmembrane helix</keyword>
<reference evidence="3" key="1">
    <citation type="submission" date="2022-10" db="EMBL/GenBank/DDBJ databases">
        <title>Tapping the CABI collections for fungal endophytes: first genome assemblies for Collariella, Neodidymelliopsis, Ascochyta clinopodiicola, Didymella pomorum, Didymosphaeria variabile, Neocosmospora piperis and Neocucurbitaria cava.</title>
        <authorList>
            <person name="Hill R."/>
        </authorList>
    </citation>
    <scope>NUCLEOTIDE SEQUENCE</scope>
    <source>
        <strain evidence="3">IMI 356814</strain>
    </source>
</reference>
<evidence type="ECO:0000313" key="4">
    <source>
        <dbReference type="Proteomes" id="UP001140560"/>
    </source>
</evidence>
<accession>A0A9W8Y9E4</accession>
<dbReference type="AlphaFoldDB" id="A0A9W8Y9E4"/>